<evidence type="ECO:0000313" key="1">
    <source>
        <dbReference type="EMBL" id="MPM28486.1"/>
    </source>
</evidence>
<organism evidence="1">
    <name type="scientific">bioreactor metagenome</name>
    <dbReference type="NCBI Taxonomy" id="1076179"/>
    <lineage>
        <taxon>unclassified sequences</taxon>
        <taxon>metagenomes</taxon>
        <taxon>ecological metagenomes</taxon>
    </lineage>
</organism>
<comment type="caution">
    <text evidence="1">The sequence shown here is derived from an EMBL/GenBank/DDBJ whole genome shotgun (WGS) entry which is preliminary data.</text>
</comment>
<reference evidence="1" key="1">
    <citation type="submission" date="2019-08" db="EMBL/GenBank/DDBJ databases">
        <authorList>
            <person name="Kucharzyk K."/>
            <person name="Murdoch R.W."/>
            <person name="Higgins S."/>
            <person name="Loffler F."/>
        </authorList>
    </citation>
    <scope>NUCLEOTIDE SEQUENCE</scope>
</reference>
<proteinExistence type="predicted"/>
<gene>
    <name evidence="1" type="ORF">SDC9_75012</name>
</gene>
<name>A0A644YJ16_9ZZZZ</name>
<dbReference type="EMBL" id="VSSQ01005270">
    <property type="protein sequence ID" value="MPM28486.1"/>
    <property type="molecule type" value="Genomic_DNA"/>
</dbReference>
<accession>A0A644YJ16</accession>
<protein>
    <submittedName>
        <fullName evidence="1">Uncharacterized protein</fullName>
    </submittedName>
</protein>
<dbReference type="AlphaFoldDB" id="A0A644YJ16"/>
<sequence>MGNSSSLGYAVTNTAKTCYISGYNALPQHTSTDYQGTLYAANYNDANYMYTNRGLGNVLTDSQFKKFDIGGVSGSGSPYIALTLLRPTIPASCK</sequence>